<gene>
    <name evidence="2" type="ORF">BST97_08660</name>
</gene>
<feature type="signal peptide" evidence="1">
    <location>
        <begin position="1"/>
        <end position="24"/>
    </location>
</feature>
<feature type="chain" id="PRO_5012122507" description="Lipoprotein" evidence="1">
    <location>
        <begin position="25"/>
        <end position="166"/>
    </location>
</feature>
<keyword evidence="3" id="KW-1185">Reference proteome</keyword>
<dbReference type="AlphaFoldDB" id="A0A1W6MKM4"/>
<dbReference type="PROSITE" id="PS51257">
    <property type="entry name" value="PROKAR_LIPOPROTEIN"/>
    <property type="match status" value="1"/>
</dbReference>
<dbReference type="EMBL" id="CP019344">
    <property type="protein sequence ID" value="ARN78066.1"/>
    <property type="molecule type" value="Genomic_DNA"/>
</dbReference>
<evidence type="ECO:0000256" key="1">
    <source>
        <dbReference type="SAM" id="SignalP"/>
    </source>
</evidence>
<sequence>MMQSTFKFLVIAVMAGMMSSCSNGDNQIVATSLKKKGDIYTLGYGPEMQFNQITDSVDILFTPDDYSKILGGPVKQSDFIINRDKFQIRLFLYENYSKGQARFRLKLRTYAKDMKIIDEMIIASTLEEELSDGYLTENLKAVRKHKDSNDIVMKIDEYGNFKSVAK</sequence>
<evidence type="ECO:0000313" key="2">
    <source>
        <dbReference type="EMBL" id="ARN78066.1"/>
    </source>
</evidence>
<reference evidence="2 3" key="1">
    <citation type="submission" date="2016-11" db="EMBL/GenBank/DDBJ databases">
        <title>Trade-off between light-utilization and light-protection in marine flavobacteria.</title>
        <authorList>
            <person name="Kumagai Y."/>
        </authorList>
    </citation>
    <scope>NUCLEOTIDE SEQUENCE [LARGE SCALE GENOMIC DNA]</scope>
    <source>
        <strain evidence="2 3">JCM 13191</strain>
    </source>
</reference>
<evidence type="ECO:0000313" key="3">
    <source>
        <dbReference type="Proteomes" id="UP000193431"/>
    </source>
</evidence>
<accession>A0A1W6MKM4</accession>
<protein>
    <recommendedName>
        <fullName evidence="4">Lipoprotein</fullName>
    </recommendedName>
</protein>
<proteinExistence type="predicted"/>
<dbReference type="Proteomes" id="UP000193431">
    <property type="component" value="Chromosome"/>
</dbReference>
<evidence type="ECO:0008006" key="4">
    <source>
        <dbReference type="Google" id="ProtNLM"/>
    </source>
</evidence>
<organism evidence="2 3">
    <name type="scientific">Nonlabens spongiae</name>
    <dbReference type="NCBI Taxonomy" id="331648"/>
    <lineage>
        <taxon>Bacteria</taxon>
        <taxon>Pseudomonadati</taxon>
        <taxon>Bacteroidota</taxon>
        <taxon>Flavobacteriia</taxon>
        <taxon>Flavobacteriales</taxon>
        <taxon>Flavobacteriaceae</taxon>
        <taxon>Nonlabens</taxon>
    </lineage>
</organism>
<keyword evidence="1" id="KW-0732">Signal</keyword>
<dbReference type="RefSeq" id="WP_085766862.1">
    <property type="nucleotide sequence ID" value="NZ_CP019344.1"/>
</dbReference>
<name>A0A1W6MKM4_9FLAO</name>
<dbReference type="STRING" id="331648.BST97_08660"/>
<dbReference type="OrthoDB" id="1144222at2"/>